<gene>
    <name evidence="5" type="ORF">RZN69_11875</name>
</gene>
<evidence type="ECO:0000313" key="5">
    <source>
        <dbReference type="EMBL" id="WOO39313.1"/>
    </source>
</evidence>
<dbReference type="InterPro" id="IPR008964">
    <property type="entry name" value="Invasin/intimin_cell_adhesion"/>
</dbReference>
<dbReference type="RefSeq" id="WP_317831159.1">
    <property type="nucleotide sequence ID" value="NZ_CP136920.1"/>
</dbReference>
<dbReference type="InterPro" id="IPR000917">
    <property type="entry name" value="Sulfatase_N"/>
</dbReference>
<accession>A0AAQ3L9H3</accession>
<evidence type="ECO:0000313" key="6">
    <source>
        <dbReference type="Proteomes" id="UP001304300"/>
    </source>
</evidence>
<dbReference type="Proteomes" id="UP001304300">
    <property type="component" value="Chromosome"/>
</dbReference>
<reference evidence="5 6" key="1">
    <citation type="submission" date="2023-10" db="EMBL/GenBank/DDBJ databases">
        <title>Rubellicoccus peritrichatus gen. nov., sp. nov., isolated from an algae of coral reef tank.</title>
        <authorList>
            <person name="Luo J."/>
        </authorList>
    </citation>
    <scope>NUCLEOTIDE SEQUENCE [LARGE SCALE GENOMIC DNA]</scope>
    <source>
        <strain evidence="5 6">CR14</strain>
    </source>
</reference>
<name>A0AAQ3L9H3_9BACT</name>
<dbReference type="InterPro" id="IPR003343">
    <property type="entry name" value="Big_2"/>
</dbReference>
<proteinExistence type="inferred from homology"/>
<feature type="domain" description="Sulfatase N-terminal" evidence="3">
    <location>
        <begin position="33"/>
        <end position="378"/>
    </location>
</feature>
<dbReference type="Gene3D" id="3.40.720.10">
    <property type="entry name" value="Alkaline Phosphatase, subunit A"/>
    <property type="match status" value="1"/>
</dbReference>
<dbReference type="InterPro" id="IPR017850">
    <property type="entry name" value="Alkaline_phosphatase_core_sf"/>
</dbReference>
<comment type="similarity">
    <text evidence="1">Belongs to the sulfatase family.</text>
</comment>
<dbReference type="PANTHER" id="PTHR42693">
    <property type="entry name" value="ARYLSULFATASE FAMILY MEMBER"/>
    <property type="match status" value="1"/>
</dbReference>
<dbReference type="InterPro" id="IPR050738">
    <property type="entry name" value="Sulfatase"/>
</dbReference>
<dbReference type="GO" id="GO:0004065">
    <property type="term" value="F:arylsulfatase activity"/>
    <property type="evidence" value="ECO:0007669"/>
    <property type="project" value="TreeGrafter"/>
</dbReference>
<evidence type="ECO:0000259" key="3">
    <source>
        <dbReference type="Pfam" id="PF00884"/>
    </source>
</evidence>
<dbReference type="AlphaFoldDB" id="A0AAQ3L9H3"/>
<dbReference type="Pfam" id="PF02368">
    <property type="entry name" value="Big_2"/>
    <property type="match status" value="1"/>
</dbReference>
<dbReference type="SUPFAM" id="SSF53649">
    <property type="entry name" value="Alkaline phosphatase-like"/>
    <property type="match status" value="1"/>
</dbReference>
<dbReference type="SUPFAM" id="SSF49373">
    <property type="entry name" value="Invasin/intimin cell-adhesion fragments"/>
    <property type="match status" value="1"/>
</dbReference>
<protein>
    <submittedName>
        <fullName evidence="5">Sulfatase-like hydrolase/transferase</fullName>
    </submittedName>
</protein>
<sequence length="597" mass="67529">MITRYTFPPVRVWPCLLLALIMPLGLAAKERPPNVVLILIDDLSYFSWPAYGAKTVSSGQGHFKDVPVEMPNIDRLAEEGVRFNQAYVHPICEPTRVALMTGMHNGRNFLAPKAVHESQITFSDVFKKAGYATGMYGKWKQTRGTPSVPGNEYISQFGWDDYLCFDVTNDAKGWRRYLDPTLFKNGEQLHYTKDDLDPLTGRRYYGPDLCNRAALQFIDDHKDEPFFLYYPMILVHDEHTPTPDTVPASLYDDFDTKTKLEKWLLAGDDRTYFPDMLKYMDKMIGNIINKLDEDGLLDDTLIIVMGDNGGKEVFEYTMDDGTVFGGGKGHNRFHGEQIPLIFTMPGVIPQSSEGGMREYDGLFDGTDIYPTLMEACGIELPNAGKIDGVSAWQQIIGKEDAGHRDVIYKWANGNSRYDDLDTQVEFAHNAEFKRYAPHDKYPRGRFFDLRTDPYEHAGEKGRKVSWDNHFHSGLDLDSLTPEQQAAFDMLGEVLEENAYVPVEALQIQGDKTARVGHETHLHCRVIPANAMRNNVIWESSDPAIATVDKFGVLTPHAPGEVEINVYSWEDAEPLSNNGTVEYRRDGIKDILAVNIVK</sequence>
<evidence type="ECO:0000259" key="4">
    <source>
        <dbReference type="Pfam" id="PF02368"/>
    </source>
</evidence>
<evidence type="ECO:0000256" key="2">
    <source>
        <dbReference type="ARBA" id="ARBA00022801"/>
    </source>
</evidence>
<keyword evidence="2 5" id="KW-0378">Hydrolase</keyword>
<dbReference type="Gene3D" id="2.60.40.1080">
    <property type="match status" value="1"/>
</dbReference>
<dbReference type="Pfam" id="PF00884">
    <property type="entry name" value="Sulfatase"/>
    <property type="match status" value="1"/>
</dbReference>
<organism evidence="5 6">
    <name type="scientific">Rubellicoccus peritrichatus</name>
    <dbReference type="NCBI Taxonomy" id="3080537"/>
    <lineage>
        <taxon>Bacteria</taxon>
        <taxon>Pseudomonadati</taxon>
        <taxon>Verrucomicrobiota</taxon>
        <taxon>Opitutia</taxon>
        <taxon>Puniceicoccales</taxon>
        <taxon>Cerasicoccaceae</taxon>
        <taxon>Rubellicoccus</taxon>
    </lineage>
</organism>
<evidence type="ECO:0000256" key="1">
    <source>
        <dbReference type="ARBA" id="ARBA00008779"/>
    </source>
</evidence>
<dbReference type="EMBL" id="CP136920">
    <property type="protein sequence ID" value="WOO39313.1"/>
    <property type="molecule type" value="Genomic_DNA"/>
</dbReference>
<dbReference type="KEGG" id="puo:RZN69_11875"/>
<feature type="domain" description="BIG2" evidence="4">
    <location>
        <begin position="512"/>
        <end position="566"/>
    </location>
</feature>
<dbReference type="PANTHER" id="PTHR42693:SF53">
    <property type="entry name" value="ENDO-4-O-SULFATASE"/>
    <property type="match status" value="1"/>
</dbReference>
<keyword evidence="6" id="KW-1185">Reference proteome</keyword>